<dbReference type="NCBIfam" id="NF009848">
    <property type="entry name" value="PRK13318.1-6"/>
    <property type="match status" value="1"/>
</dbReference>
<dbReference type="InterPro" id="IPR043129">
    <property type="entry name" value="ATPase_NBD"/>
</dbReference>
<evidence type="ECO:0000256" key="4">
    <source>
        <dbReference type="ARBA" id="ARBA00005225"/>
    </source>
</evidence>
<evidence type="ECO:0000256" key="1">
    <source>
        <dbReference type="ARBA" id="ARBA00001206"/>
    </source>
</evidence>
<dbReference type="EC" id="2.7.1.33" evidence="6 16"/>
<organism evidence="17 18">
    <name type="scientific">Fodinisporobacter ferrooxydans</name>
    <dbReference type="NCBI Taxonomy" id="2901836"/>
    <lineage>
        <taxon>Bacteria</taxon>
        <taxon>Bacillati</taxon>
        <taxon>Bacillota</taxon>
        <taxon>Bacilli</taxon>
        <taxon>Bacillales</taxon>
        <taxon>Alicyclobacillaceae</taxon>
        <taxon>Fodinisporobacter</taxon>
    </lineage>
</organism>
<evidence type="ECO:0000256" key="12">
    <source>
        <dbReference type="ARBA" id="ARBA00022958"/>
    </source>
</evidence>
<evidence type="ECO:0000256" key="8">
    <source>
        <dbReference type="ARBA" id="ARBA00022679"/>
    </source>
</evidence>
<evidence type="ECO:0000256" key="15">
    <source>
        <dbReference type="ARBA" id="ARBA00040883"/>
    </source>
</evidence>
<dbReference type="PANTHER" id="PTHR34265:SF1">
    <property type="entry name" value="TYPE III PANTOTHENATE KINASE"/>
    <property type="match status" value="1"/>
</dbReference>
<dbReference type="HAMAP" id="MF_01274">
    <property type="entry name" value="Pantothen_kinase_3"/>
    <property type="match status" value="1"/>
</dbReference>
<evidence type="ECO:0000256" key="13">
    <source>
        <dbReference type="ARBA" id="ARBA00022993"/>
    </source>
</evidence>
<keyword evidence="10 16" id="KW-0418">Kinase</keyword>
<comment type="cofactor">
    <cofactor evidence="2">
        <name>K(+)</name>
        <dbReference type="ChEBI" id="CHEBI:29103"/>
    </cofactor>
</comment>
<feature type="binding site" evidence="16">
    <location>
        <begin position="6"/>
        <end position="13"/>
    </location>
    <ligand>
        <name>ATP</name>
        <dbReference type="ChEBI" id="CHEBI:30616"/>
    </ligand>
</feature>
<proteinExistence type="inferred from homology"/>
<name>A0ABY4CMX4_9BACL</name>
<evidence type="ECO:0000256" key="5">
    <source>
        <dbReference type="ARBA" id="ARBA00011738"/>
    </source>
</evidence>
<reference evidence="17" key="1">
    <citation type="submission" date="2021-12" db="EMBL/GenBank/DDBJ databases">
        <title>Alicyclobacillaceae gen. nov., sp. nov., isolated from chalcocite enrichment system.</title>
        <authorList>
            <person name="Jiang Z."/>
        </authorList>
    </citation>
    <scope>NUCLEOTIDE SEQUENCE</scope>
    <source>
        <strain evidence="17">MYW30-H2</strain>
    </source>
</reference>
<dbReference type="NCBIfam" id="TIGR00671">
    <property type="entry name" value="baf"/>
    <property type="match status" value="1"/>
</dbReference>
<evidence type="ECO:0000256" key="9">
    <source>
        <dbReference type="ARBA" id="ARBA00022741"/>
    </source>
</evidence>
<feature type="binding site" evidence="16">
    <location>
        <position position="129"/>
    </location>
    <ligand>
        <name>K(+)</name>
        <dbReference type="ChEBI" id="CHEBI:29103"/>
    </ligand>
</feature>
<comment type="function">
    <text evidence="16">Catalyzes the phosphorylation of pantothenate (Pan), the first step in CoA biosynthesis.</text>
</comment>
<comment type="similarity">
    <text evidence="14 16">Belongs to the type III pantothenate kinase family.</text>
</comment>
<comment type="subunit">
    <text evidence="5 16">Homodimer.</text>
</comment>
<comment type="pathway">
    <text evidence="4 16">Cofactor biosynthesis; coenzyme A biosynthesis; CoA from (R)-pantothenate: step 1/5.</text>
</comment>
<keyword evidence="7 16" id="KW-0963">Cytoplasm</keyword>
<comment type="cofactor">
    <cofactor evidence="16">
        <name>NH4(+)</name>
        <dbReference type="ChEBI" id="CHEBI:28938"/>
    </cofactor>
    <cofactor evidence="16">
        <name>K(+)</name>
        <dbReference type="ChEBI" id="CHEBI:29103"/>
    </cofactor>
    <text evidence="16">A monovalent cation. Ammonium or potassium.</text>
</comment>
<evidence type="ECO:0000256" key="3">
    <source>
        <dbReference type="ARBA" id="ARBA00004496"/>
    </source>
</evidence>
<comment type="subcellular location">
    <subcellularLocation>
        <location evidence="3 16">Cytoplasm</location>
    </subcellularLocation>
</comment>
<dbReference type="CDD" id="cd24015">
    <property type="entry name" value="ASKHA_NBD_PanK-III"/>
    <property type="match status" value="1"/>
</dbReference>
<keyword evidence="13 16" id="KW-0173">Coenzyme A biosynthesis</keyword>
<keyword evidence="12 16" id="KW-0630">Potassium</keyword>
<sequence length="257" mass="27917">MILVMDVGNTNITLGVYDGDELLYHWRIATQRERTADEHAVLLQQLFAMGQITFQQIEGIIISSVVPPIMTALELMCLRYFGKKPFVVGPGIKTGLELKNENPKEVGADRIVNAVAAIELYGPPLIVVDFGTATTFCIIDGNGRYVGGIIAPGIKIATEALFQRAAKLPRIDLVKPPHVIGRNTITSMQSGVIYGFAGQVDGLVNRIQNELSLPFTVIATGGLAGVVADESSAIHFIDPLLTLKGLRLIYQKNFTKQ</sequence>
<dbReference type="GO" id="GO:0004594">
    <property type="term" value="F:pantothenate kinase activity"/>
    <property type="evidence" value="ECO:0007669"/>
    <property type="project" value="UniProtKB-EC"/>
</dbReference>
<dbReference type="NCBIfam" id="NF009847">
    <property type="entry name" value="PRK13318.1-5"/>
    <property type="match status" value="1"/>
</dbReference>
<dbReference type="Proteomes" id="UP000830167">
    <property type="component" value="Chromosome"/>
</dbReference>
<dbReference type="EMBL" id="CP089291">
    <property type="protein sequence ID" value="UOF91840.1"/>
    <property type="molecule type" value="Genomic_DNA"/>
</dbReference>
<evidence type="ECO:0000256" key="16">
    <source>
        <dbReference type="HAMAP-Rule" id="MF_01274"/>
    </source>
</evidence>
<evidence type="ECO:0000256" key="6">
    <source>
        <dbReference type="ARBA" id="ARBA00012102"/>
    </source>
</evidence>
<keyword evidence="16" id="KW-0479">Metal-binding</keyword>
<keyword evidence="8 16" id="KW-0808">Transferase</keyword>
<protein>
    <recommendedName>
        <fullName evidence="15 16">Type III pantothenate kinase</fullName>
        <ecNumber evidence="6 16">2.7.1.33</ecNumber>
    </recommendedName>
    <alternativeName>
        <fullName evidence="16">PanK-III</fullName>
    </alternativeName>
    <alternativeName>
        <fullName evidence="16">Pantothenic acid kinase</fullName>
    </alternativeName>
</protein>
<comment type="catalytic activity">
    <reaction evidence="1 16">
        <text>(R)-pantothenate + ATP = (R)-4'-phosphopantothenate + ADP + H(+)</text>
        <dbReference type="Rhea" id="RHEA:16373"/>
        <dbReference type="ChEBI" id="CHEBI:10986"/>
        <dbReference type="ChEBI" id="CHEBI:15378"/>
        <dbReference type="ChEBI" id="CHEBI:29032"/>
        <dbReference type="ChEBI" id="CHEBI:30616"/>
        <dbReference type="ChEBI" id="CHEBI:456216"/>
        <dbReference type="EC" id="2.7.1.33"/>
    </reaction>
</comment>
<dbReference type="InterPro" id="IPR004619">
    <property type="entry name" value="Type_III_PanK"/>
</dbReference>
<keyword evidence="18" id="KW-1185">Reference proteome</keyword>
<dbReference type="Gene3D" id="3.30.420.40">
    <property type="match status" value="2"/>
</dbReference>
<feature type="binding site" evidence="16">
    <location>
        <position position="132"/>
    </location>
    <ligand>
        <name>ATP</name>
        <dbReference type="ChEBI" id="CHEBI:30616"/>
    </ligand>
</feature>
<dbReference type="SUPFAM" id="SSF53067">
    <property type="entry name" value="Actin-like ATPase domain"/>
    <property type="match status" value="2"/>
</dbReference>
<evidence type="ECO:0000313" key="17">
    <source>
        <dbReference type="EMBL" id="UOF91840.1"/>
    </source>
</evidence>
<dbReference type="PANTHER" id="PTHR34265">
    <property type="entry name" value="TYPE III PANTOTHENATE KINASE"/>
    <property type="match status" value="1"/>
</dbReference>
<keyword evidence="11 16" id="KW-0067">ATP-binding</keyword>
<dbReference type="RefSeq" id="WP_347438530.1">
    <property type="nucleotide sequence ID" value="NZ_CP089291.1"/>
</dbReference>
<feature type="binding site" evidence="16">
    <location>
        <begin position="107"/>
        <end position="110"/>
    </location>
    <ligand>
        <name>substrate</name>
    </ligand>
</feature>
<evidence type="ECO:0000256" key="11">
    <source>
        <dbReference type="ARBA" id="ARBA00022840"/>
    </source>
</evidence>
<gene>
    <name evidence="16" type="primary">coaX</name>
    <name evidence="17" type="ORF">LSG31_06255</name>
</gene>
<evidence type="ECO:0000256" key="2">
    <source>
        <dbReference type="ARBA" id="ARBA00001958"/>
    </source>
</evidence>
<feature type="binding site" evidence="16">
    <location>
        <position position="184"/>
    </location>
    <ligand>
        <name>substrate</name>
    </ligand>
</feature>
<evidence type="ECO:0000256" key="14">
    <source>
        <dbReference type="ARBA" id="ARBA00038036"/>
    </source>
</evidence>
<accession>A0ABY4CMX4</accession>
<comment type="caution">
    <text evidence="16">Lacks conserved residue(s) required for the propagation of feature annotation.</text>
</comment>
<evidence type="ECO:0000256" key="7">
    <source>
        <dbReference type="ARBA" id="ARBA00022490"/>
    </source>
</evidence>
<evidence type="ECO:0000256" key="10">
    <source>
        <dbReference type="ARBA" id="ARBA00022777"/>
    </source>
</evidence>
<dbReference type="Pfam" id="PF03309">
    <property type="entry name" value="Pan_kinase"/>
    <property type="match status" value="1"/>
</dbReference>
<dbReference type="NCBIfam" id="NF009855">
    <property type="entry name" value="PRK13321.1"/>
    <property type="match status" value="1"/>
</dbReference>
<evidence type="ECO:0000313" key="18">
    <source>
        <dbReference type="Proteomes" id="UP000830167"/>
    </source>
</evidence>
<keyword evidence="9 16" id="KW-0547">Nucleotide-binding</keyword>
<feature type="active site" description="Proton acceptor" evidence="16">
    <location>
        <position position="109"/>
    </location>
</feature>